<keyword evidence="6" id="KW-0408">Iron</keyword>
<protein>
    <submittedName>
        <fullName evidence="9">Putative oxidoreductase subunit with NAD(P)-binding domain and ferridoxin-like domain</fullName>
    </submittedName>
</protein>
<dbReference type="GO" id="GO:0046872">
    <property type="term" value="F:metal ion binding"/>
    <property type="evidence" value="ECO:0007669"/>
    <property type="project" value="UniProtKB-KW"/>
</dbReference>
<dbReference type="PANTHER" id="PTHR47153">
    <property type="entry name" value="LACTATE UTILIZATION PROTEIN B"/>
    <property type="match status" value="1"/>
</dbReference>
<dbReference type="InterPro" id="IPR017896">
    <property type="entry name" value="4Fe4S_Fe-S-bd"/>
</dbReference>
<dbReference type="EMBL" id="LN829119">
    <property type="protein sequence ID" value="CPR15023.1"/>
    <property type="molecule type" value="Genomic_DNA"/>
</dbReference>
<dbReference type="Gene3D" id="3.40.50.10420">
    <property type="entry name" value="NagB/RpiA/CoA transferase-like"/>
    <property type="match status" value="1"/>
</dbReference>
<evidence type="ECO:0000256" key="6">
    <source>
        <dbReference type="ARBA" id="ARBA00023004"/>
    </source>
</evidence>
<dbReference type="PROSITE" id="PS00198">
    <property type="entry name" value="4FE4S_FER_1"/>
    <property type="match status" value="1"/>
</dbReference>
<keyword evidence="7" id="KW-0411">Iron-sulfur</keyword>
<dbReference type="PANTHER" id="PTHR47153:SF2">
    <property type="entry name" value="LACTATE UTILIZATION PROTEIN B"/>
    <property type="match status" value="1"/>
</dbReference>
<evidence type="ECO:0000256" key="3">
    <source>
        <dbReference type="ARBA" id="ARBA00022723"/>
    </source>
</evidence>
<keyword evidence="4" id="KW-0677">Repeat</keyword>
<evidence type="ECO:0000256" key="5">
    <source>
        <dbReference type="ARBA" id="ARBA00022982"/>
    </source>
</evidence>
<evidence type="ECO:0000259" key="8">
    <source>
        <dbReference type="PROSITE" id="PS51379"/>
    </source>
</evidence>
<gene>
    <name evidence="9" type="primary">ykgF</name>
    <name evidence="9" type="ORF">YBN1229_v1_0174</name>
</gene>
<dbReference type="SUPFAM" id="SSF100950">
    <property type="entry name" value="NagB/RpiA/CoA transferase-like"/>
    <property type="match status" value="1"/>
</dbReference>
<organism evidence="9 10">
    <name type="scientific">Candidatus Filomicrobium marinum</name>
    <dbReference type="NCBI Taxonomy" id="1608628"/>
    <lineage>
        <taxon>Bacteria</taxon>
        <taxon>Pseudomonadati</taxon>
        <taxon>Pseudomonadota</taxon>
        <taxon>Alphaproteobacteria</taxon>
        <taxon>Hyphomicrobiales</taxon>
        <taxon>Hyphomicrobiaceae</taxon>
        <taxon>Filomicrobium</taxon>
    </lineage>
</organism>
<name>A0A0D6JAY3_9HYPH</name>
<dbReference type="Pfam" id="PF13183">
    <property type="entry name" value="Fer4_8"/>
    <property type="match status" value="1"/>
</dbReference>
<dbReference type="InterPro" id="IPR003741">
    <property type="entry name" value="LUD_dom"/>
</dbReference>
<dbReference type="KEGG" id="fiy:BN1229_v1_0174"/>
<proteinExistence type="predicted"/>
<dbReference type="GO" id="GO:0006089">
    <property type="term" value="P:lactate metabolic process"/>
    <property type="evidence" value="ECO:0007669"/>
    <property type="project" value="InterPro"/>
</dbReference>
<keyword evidence="5" id="KW-0249">Electron transport</keyword>
<dbReference type="OrthoDB" id="5289041at2"/>
<dbReference type="Proteomes" id="UP000033187">
    <property type="component" value="Chromosome 1"/>
</dbReference>
<sequence>MQPTTRTFKANAREALGDEQLQTALAGLPTGLVAQRAAARARLPEFDELRDLGRDIRNHTLDHLDQYLEIYEKNAIAAGAHVHWAATGQEACDKILEICREANAQLVTKGKSMVSEEIGLNHELQNAGLEVVETDLGEYILQIRGETPSHIIAPAIHLTQGQVEADFRREHSDLPPSRDLKEPAELVDEARQILRQKFLTADVGITGANFLISETGSSIIVTNEGNGDLTQSLAKVHIVLATIDKVVPTLEDVSVLLRLLARSATGQDITAYTTFSTGPRRPSDPDGPEAYHVILLDNGRSELLASQFREILRCIRCGACMNHCPVYGAVGGHAYGWVYPGPVGAVLTPGLIGIEQAANLPNASTFCGRCESVCPMRIPLPGLMRRWREVEFEQNKTSFQARLGLKLWAAFAKRPWAYRLASRFAASFLRLLAGSRGAVRNLPGAGGWTKNRDMPAPQGRTFQQLWNKSKRELSK</sequence>
<dbReference type="InterPro" id="IPR024569">
    <property type="entry name" value="LutB_C"/>
</dbReference>
<keyword evidence="1" id="KW-0813">Transport</keyword>
<dbReference type="KEGG" id="fil:BN1229_v1_0170"/>
<keyword evidence="3" id="KW-0479">Metal-binding</keyword>
<evidence type="ECO:0000256" key="7">
    <source>
        <dbReference type="ARBA" id="ARBA00023014"/>
    </source>
</evidence>
<feature type="domain" description="4Fe-4S ferredoxin-type" evidence="8">
    <location>
        <begin position="304"/>
        <end position="335"/>
    </location>
</feature>
<evidence type="ECO:0000256" key="4">
    <source>
        <dbReference type="ARBA" id="ARBA00022737"/>
    </source>
</evidence>
<dbReference type="Pfam" id="PF02589">
    <property type="entry name" value="LUD_dom"/>
    <property type="match status" value="1"/>
</dbReference>
<dbReference type="GO" id="GO:0051539">
    <property type="term" value="F:4 iron, 4 sulfur cluster binding"/>
    <property type="evidence" value="ECO:0007669"/>
    <property type="project" value="UniProtKB-KW"/>
</dbReference>
<keyword evidence="10" id="KW-1185">Reference proteome</keyword>
<dbReference type="InterPro" id="IPR004452">
    <property type="entry name" value="LutB/LldF"/>
</dbReference>
<dbReference type="InterPro" id="IPR017900">
    <property type="entry name" value="4Fe4S_Fe_S_CS"/>
</dbReference>
<dbReference type="PROSITE" id="PS51379">
    <property type="entry name" value="4FE4S_FER_2"/>
    <property type="match status" value="1"/>
</dbReference>
<dbReference type="InterPro" id="IPR009051">
    <property type="entry name" value="Helical_ferredxn"/>
</dbReference>
<dbReference type="AlphaFoldDB" id="A0A0D6JAY3"/>
<keyword evidence="2" id="KW-0004">4Fe-4S</keyword>
<evidence type="ECO:0000313" key="10">
    <source>
        <dbReference type="Proteomes" id="UP000033187"/>
    </source>
</evidence>
<dbReference type="Pfam" id="PF11870">
    <property type="entry name" value="LutB_C"/>
    <property type="match status" value="1"/>
</dbReference>
<dbReference type="InterPro" id="IPR037171">
    <property type="entry name" value="NagB/RpiA_transferase-like"/>
</dbReference>
<evidence type="ECO:0000313" key="9">
    <source>
        <dbReference type="EMBL" id="CPR15023.1"/>
    </source>
</evidence>
<evidence type="ECO:0000256" key="2">
    <source>
        <dbReference type="ARBA" id="ARBA00022485"/>
    </source>
</evidence>
<accession>A0A0D6JAY3</accession>
<evidence type="ECO:0000256" key="1">
    <source>
        <dbReference type="ARBA" id="ARBA00022448"/>
    </source>
</evidence>
<dbReference type="SUPFAM" id="SSF46548">
    <property type="entry name" value="alpha-helical ferredoxin"/>
    <property type="match status" value="1"/>
</dbReference>
<dbReference type="InterPro" id="IPR024185">
    <property type="entry name" value="FTHF_cligase-like_sf"/>
</dbReference>
<dbReference type="Gene3D" id="1.10.1060.10">
    <property type="entry name" value="Alpha-helical ferredoxin"/>
    <property type="match status" value="1"/>
</dbReference>
<reference evidence="10" key="1">
    <citation type="submission" date="2015-02" db="EMBL/GenBank/DDBJ databases">
        <authorList>
            <person name="Chooi Y.-H."/>
        </authorList>
    </citation>
    <scope>NUCLEOTIDE SEQUENCE [LARGE SCALE GENOMIC DNA]</scope>
    <source>
        <strain evidence="10">strain Y</strain>
    </source>
</reference>
<dbReference type="NCBIfam" id="TIGR00273">
    <property type="entry name" value="LutB/LldF family L-lactate oxidation iron-sulfur protein"/>
    <property type="match status" value="1"/>
</dbReference>
<dbReference type="RefSeq" id="WP_046475528.1">
    <property type="nucleotide sequence ID" value="NZ_LN829118.1"/>
</dbReference>